<dbReference type="EMBL" id="JAPWTJ010001181">
    <property type="protein sequence ID" value="KAJ8973410.1"/>
    <property type="molecule type" value="Genomic_DNA"/>
</dbReference>
<evidence type="ECO:0000313" key="6">
    <source>
        <dbReference type="EMBL" id="KAJ8973410.1"/>
    </source>
</evidence>
<evidence type="ECO:0000256" key="1">
    <source>
        <dbReference type="ARBA" id="ARBA00004370"/>
    </source>
</evidence>
<evidence type="ECO:0000256" key="5">
    <source>
        <dbReference type="ARBA" id="ARBA00023136"/>
    </source>
</evidence>
<evidence type="ECO:0000256" key="4">
    <source>
        <dbReference type="ARBA" id="ARBA00022989"/>
    </source>
</evidence>
<evidence type="ECO:0008006" key="8">
    <source>
        <dbReference type="Google" id="ProtNLM"/>
    </source>
</evidence>
<comment type="caution">
    <text evidence="6">The sequence shown here is derived from an EMBL/GenBank/DDBJ whole genome shotgun (WGS) entry which is preliminary data.</text>
</comment>
<dbReference type="PANTHER" id="PTHR33966:SF1">
    <property type="entry name" value="PROTEIN ODR-4 HOMOLOG"/>
    <property type="match status" value="1"/>
</dbReference>
<organism evidence="6 7">
    <name type="scientific">Molorchus minor</name>
    <dbReference type="NCBI Taxonomy" id="1323400"/>
    <lineage>
        <taxon>Eukaryota</taxon>
        <taxon>Metazoa</taxon>
        <taxon>Ecdysozoa</taxon>
        <taxon>Arthropoda</taxon>
        <taxon>Hexapoda</taxon>
        <taxon>Insecta</taxon>
        <taxon>Pterygota</taxon>
        <taxon>Neoptera</taxon>
        <taxon>Endopterygota</taxon>
        <taxon>Coleoptera</taxon>
        <taxon>Polyphaga</taxon>
        <taxon>Cucujiformia</taxon>
        <taxon>Chrysomeloidea</taxon>
        <taxon>Cerambycidae</taxon>
        <taxon>Lamiinae</taxon>
        <taxon>Monochamini</taxon>
        <taxon>Molorchus</taxon>
    </lineage>
</organism>
<reference evidence="6" key="1">
    <citation type="journal article" date="2023" name="Insect Mol. Biol.">
        <title>Genome sequencing provides insights into the evolution of gene families encoding plant cell wall-degrading enzymes in longhorned beetles.</title>
        <authorList>
            <person name="Shin N.R."/>
            <person name="Okamura Y."/>
            <person name="Kirsch R."/>
            <person name="Pauchet Y."/>
        </authorList>
    </citation>
    <scope>NUCLEOTIDE SEQUENCE</scope>
    <source>
        <strain evidence="6">MMC_N1</strain>
    </source>
</reference>
<evidence type="ECO:0000256" key="2">
    <source>
        <dbReference type="ARBA" id="ARBA00010131"/>
    </source>
</evidence>
<gene>
    <name evidence="6" type="ORF">NQ317_006476</name>
</gene>
<comment type="similarity">
    <text evidence="2">Belongs to the ODR-4 family.</text>
</comment>
<keyword evidence="7" id="KW-1185">Reference proteome</keyword>
<dbReference type="Pfam" id="PF14778">
    <property type="entry name" value="ODR4-like"/>
    <property type="match status" value="2"/>
</dbReference>
<dbReference type="Proteomes" id="UP001162164">
    <property type="component" value="Unassembled WGS sequence"/>
</dbReference>
<dbReference type="PANTHER" id="PTHR33966">
    <property type="entry name" value="PROTEIN ODR-4 HOMOLOG"/>
    <property type="match status" value="1"/>
</dbReference>
<evidence type="ECO:0000313" key="7">
    <source>
        <dbReference type="Proteomes" id="UP001162164"/>
    </source>
</evidence>
<keyword evidence="5" id="KW-0472">Membrane</keyword>
<comment type="subcellular location">
    <subcellularLocation>
        <location evidence="1">Membrane</location>
    </subcellularLocation>
</comment>
<proteinExistence type="inferred from homology"/>
<protein>
    <recommendedName>
        <fullName evidence="8">Protein odr-4 homolog</fullName>
    </recommendedName>
</protein>
<keyword evidence="3" id="KW-0812">Transmembrane</keyword>
<dbReference type="InterPro" id="IPR029454">
    <property type="entry name" value="ODR-4-like"/>
</dbReference>
<keyword evidence="4" id="KW-1133">Transmembrane helix</keyword>
<evidence type="ECO:0000256" key="3">
    <source>
        <dbReference type="ARBA" id="ARBA00022692"/>
    </source>
</evidence>
<accession>A0ABQ9J5X3</accession>
<sequence length="216" mass="24459">MLLITISSKNGRSAVADDYLLSYITDIAKENPYSVGLILGQSCLGKDYIIHFAKTPPFQSEELKNAGVPAKDLKSISDINESWVADHARHATRMLQGGMYVLGIFVVSPEDVLSPFHPKVKSILSSVHRQLGQSKYLYGNTDNEKIIVSYSTKLKNNIECNFEIDRLHYLKSNEAEWPLQKHIKVILENVEAVLDQAVYLFDGESKDGDEKYREHW</sequence>
<name>A0ABQ9J5X3_9CUCU</name>